<accession>A0A8S3YCK2</accession>
<dbReference type="Proteomes" id="UP000678393">
    <property type="component" value="Unassembled WGS sequence"/>
</dbReference>
<sequence>MGCQTATIKHVLCAQSQSQRCYPLAPYVTFPKDGWSSGKGGLLLDTHILPDKLQRCSDDRSWFWWSDAQFLPFNDACLFTTTSVYQPRLYRHWLPVSSIPSGRVLMYDLLSSGQMQCSIFSRTSCSVFPNVNPHPLGKMVAYCGTGEVVVMSTSGDPVYSRSRDICNAVHVHCAIANNGVSFACLKRGMGTFFLESYSLDSIMFCDDSIRCHTVCPGFVPSNNEPNIVVCKFSPDSTLLAGSSNKGYLFVVKRYQLQKLSVVCPDMTSRQLSTAQAFDFCPCSPFQIITLGTSDRQILTVNIDTGQVVVSTETEQNIDCVTFTPDGLFLAVGFHNFDIDIYDSFSLVCVHNIQMSALCQDQLPRVQALAPTVLHLSFTQNGEHLASTSCDGHLRLWRIRRMFSLQEICRDKILTCIAIHRIEELTNVPQKVKHFLQYKYF</sequence>
<evidence type="ECO:0000256" key="2">
    <source>
        <dbReference type="PROSITE-ProRule" id="PRU00221"/>
    </source>
</evidence>
<keyword evidence="5" id="KW-1185">Reference proteome</keyword>
<dbReference type="PANTHER" id="PTHR15622">
    <property type="entry name" value="WD40 REPEAT PROTEIN"/>
    <property type="match status" value="1"/>
</dbReference>
<dbReference type="OrthoDB" id="2013972at2759"/>
<feature type="domain" description="SOCS box" evidence="3">
    <location>
        <begin position="394"/>
        <end position="440"/>
    </location>
</feature>
<dbReference type="SMART" id="SM00253">
    <property type="entry name" value="SOCS"/>
    <property type="match status" value="1"/>
</dbReference>
<evidence type="ECO:0000259" key="3">
    <source>
        <dbReference type="PROSITE" id="PS50225"/>
    </source>
</evidence>
<dbReference type="SUPFAM" id="SSF50978">
    <property type="entry name" value="WD40 repeat-like"/>
    <property type="match status" value="1"/>
</dbReference>
<evidence type="ECO:0000256" key="1">
    <source>
        <dbReference type="ARBA" id="ARBA00022786"/>
    </source>
</evidence>
<organism evidence="4 5">
    <name type="scientific">Candidula unifasciata</name>
    <dbReference type="NCBI Taxonomy" id="100452"/>
    <lineage>
        <taxon>Eukaryota</taxon>
        <taxon>Metazoa</taxon>
        <taxon>Spiralia</taxon>
        <taxon>Lophotrochozoa</taxon>
        <taxon>Mollusca</taxon>
        <taxon>Gastropoda</taxon>
        <taxon>Heterobranchia</taxon>
        <taxon>Euthyneura</taxon>
        <taxon>Panpulmonata</taxon>
        <taxon>Eupulmonata</taxon>
        <taxon>Stylommatophora</taxon>
        <taxon>Helicina</taxon>
        <taxon>Helicoidea</taxon>
        <taxon>Geomitridae</taxon>
        <taxon>Candidula</taxon>
    </lineage>
</organism>
<dbReference type="PROSITE" id="PS50225">
    <property type="entry name" value="SOCS"/>
    <property type="match status" value="1"/>
</dbReference>
<dbReference type="InterPro" id="IPR001496">
    <property type="entry name" value="SOCS_box"/>
</dbReference>
<protein>
    <recommendedName>
        <fullName evidence="3">SOCS box domain-containing protein</fullName>
    </recommendedName>
</protein>
<evidence type="ECO:0000313" key="5">
    <source>
        <dbReference type="Proteomes" id="UP000678393"/>
    </source>
</evidence>
<dbReference type="Pfam" id="PF00400">
    <property type="entry name" value="WD40"/>
    <property type="match status" value="1"/>
</dbReference>
<comment type="caution">
    <text evidence="4">The sequence shown here is derived from an EMBL/GenBank/DDBJ whole genome shotgun (WGS) entry which is preliminary data.</text>
</comment>
<dbReference type="InterPro" id="IPR001680">
    <property type="entry name" value="WD40_rpt"/>
</dbReference>
<dbReference type="InterPro" id="IPR024977">
    <property type="entry name" value="Apc4-like_WD40_dom"/>
</dbReference>
<dbReference type="Pfam" id="PF12894">
    <property type="entry name" value="ANAPC4_WD40"/>
    <property type="match status" value="1"/>
</dbReference>
<dbReference type="PANTHER" id="PTHR15622:SF2">
    <property type="entry name" value="U4_U6 SMALL NUCLEAR RIBONUCLEOPROTEIN PRP4"/>
    <property type="match status" value="1"/>
</dbReference>
<keyword evidence="2" id="KW-0853">WD repeat</keyword>
<proteinExistence type="predicted"/>
<feature type="repeat" description="WD" evidence="2">
    <location>
        <begin position="365"/>
        <end position="406"/>
    </location>
</feature>
<dbReference type="EMBL" id="CAJHNH020000066">
    <property type="protein sequence ID" value="CAG5115009.1"/>
    <property type="molecule type" value="Genomic_DNA"/>
</dbReference>
<reference evidence="4" key="1">
    <citation type="submission" date="2021-04" db="EMBL/GenBank/DDBJ databases">
        <authorList>
            <consortium name="Molecular Ecology Group"/>
        </authorList>
    </citation>
    <scope>NUCLEOTIDE SEQUENCE</scope>
</reference>
<name>A0A8S3YCK2_9EUPU</name>
<dbReference type="PROSITE" id="PS50082">
    <property type="entry name" value="WD_REPEATS_2"/>
    <property type="match status" value="1"/>
</dbReference>
<dbReference type="InterPro" id="IPR036322">
    <property type="entry name" value="WD40_repeat_dom_sf"/>
</dbReference>
<dbReference type="InterPro" id="IPR015943">
    <property type="entry name" value="WD40/YVTN_repeat-like_dom_sf"/>
</dbReference>
<dbReference type="GO" id="GO:0000209">
    <property type="term" value="P:protein polyubiquitination"/>
    <property type="evidence" value="ECO:0007669"/>
    <property type="project" value="TreeGrafter"/>
</dbReference>
<evidence type="ECO:0000313" key="4">
    <source>
        <dbReference type="EMBL" id="CAG5115009.1"/>
    </source>
</evidence>
<dbReference type="SMART" id="SM00320">
    <property type="entry name" value="WD40"/>
    <property type="match status" value="3"/>
</dbReference>
<dbReference type="AlphaFoldDB" id="A0A8S3YCK2"/>
<keyword evidence="1" id="KW-0833">Ubl conjugation pathway</keyword>
<dbReference type="InterPro" id="IPR051983">
    <property type="entry name" value="WSB_SOCS-box_domain"/>
</dbReference>
<dbReference type="Gene3D" id="2.130.10.10">
    <property type="entry name" value="YVTN repeat-like/Quinoprotein amine dehydrogenase"/>
    <property type="match status" value="1"/>
</dbReference>
<gene>
    <name evidence="4" type="ORF">CUNI_LOCUS567</name>
</gene>